<dbReference type="InterPro" id="IPR025870">
    <property type="entry name" value="Glyoxalase-like_dom"/>
</dbReference>
<name>A0A8H2X7E8_9AGAM</name>
<proteinExistence type="predicted"/>
<accession>A0A8H2X7E8</accession>
<dbReference type="SUPFAM" id="SSF54593">
    <property type="entry name" value="Glyoxalase/Bleomycin resistance protein/Dihydroxybiphenyl dioxygenase"/>
    <property type="match status" value="1"/>
</dbReference>
<dbReference type="PANTHER" id="PTHR40265">
    <property type="entry name" value="BLL2707 PROTEIN"/>
    <property type="match status" value="1"/>
</dbReference>
<feature type="domain" description="Glyoxalase-like" evidence="1">
    <location>
        <begin position="8"/>
        <end position="184"/>
    </location>
</feature>
<dbReference type="InterPro" id="IPR029068">
    <property type="entry name" value="Glyas_Bleomycin-R_OHBP_Dase"/>
</dbReference>
<protein>
    <recommendedName>
        <fullName evidence="1">Glyoxalase-like domain-containing protein</fullName>
    </recommendedName>
</protein>
<gene>
    <name evidence="2" type="ORF">RDB_LOCUS5326</name>
</gene>
<dbReference type="Pfam" id="PF13468">
    <property type="entry name" value="Glyoxalase_3"/>
    <property type="match status" value="1"/>
</dbReference>
<evidence type="ECO:0000313" key="3">
    <source>
        <dbReference type="Proteomes" id="UP000663853"/>
    </source>
</evidence>
<dbReference type="EMBL" id="CAJMXA010000082">
    <property type="protein sequence ID" value="CAE6415168.1"/>
    <property type="molecule type" value="Genomic_DNA"/>
</dbReference>
<evidence type="ECO:0000259" key="1">
    <source>
        <dbReference type="Pfam" id="PF13468"/>
    </source>
</evidence>
<dbReference type="PANTHER" id="PTHR40265:SF1">
    <property type="entry name" value="GLYOXALASE-LIKE DOMAIN-CONTAINING PROTEIN"/>
    <property type="match status" value="1"/>
</dbReference>
<comment type="caution">
    <text evidence="2">The sequence shown here is derived from an EMBL/GenBank/DDBJ whole genome shotgun (WGS) entry which is preliminary data.</text>
</comment>
<sequence length="214" mass="24125">MAPQTNILDHILHLSPPGKLSEAITHWEQLGFKVIPGGTHDTGLSSNALVPLADGVYIELIALEKPTAEPPESESWWANKRPGWITWVCLGLEDHIDEIIAKREKEFNSGVEYQKGYDGGRKGENDGRQLRWRVTRRQYGLDIVPFFCLDLTPRDWRVPAADLDTHANTAVGIAYFHLMVPQAQLDQARVQLSVVLDSQPNESDEWEMVALESF</sequence>
<organism evidence="2 3">
    <name type="scientific">Rhizoctonia solani</name>
    <dbReference type="NCBI Taxonomy" id="456999"/>
    <lineage>
        <taxon>Eukaryota</taxon>
        <taxon>Fungi</taxon>
        <taxon>Dikarya</taxon>
        <taxon>Basidiomycota</taxon>
        <taxon>Agaricomycotina</taxon>
        <taxon>Agaricomycetes</taxon>
        <taxon>Cantharellales</taxon>
        <taxon>Ceratobasidiaceae</taxon>
        <taxon>Rhizoctonia</taxon>
    </lineage>
</organism>
<dbReference type="Gene3D" id="3.10.180.10">
    <property type="entry name" value="2,3-Dihydroxybiphenyl 1,2-Dioxygenase, domain 1"/>
    <property type="match status" value="1"/>
</dbReference>
<evidence type="ECO:0000313" key="2">
    <source>
        <dbReference type="EMBL" id="CAE6415168.1"/>
    </source>
</evidence>
<dbReference type="AlphaFoldDB" id="A0A8H2X7E8"/>
<dbReference type="Proteomes" id="UP000663853">
    <property type="component" value="Unassembled WGS sequence"/>
</dbReference>
<reference evidence="2" key="1">
    <citation type="submission" date="2021-01" db="EMBL/GenBank/DDBJ databases">
        <authorList>
            <person name="Kaushik A."/>
        </authorList>
    </citation>
    <scope>NUCLEOTIDE SEQUENCE</scope>
    <source>
        <strain evidence="2">AG6-10EEA</strain>
    </source>
</reference>